<evidence type="ECO:0000313" key="2">
    <source>
        <dbReference type="Proteomes" id="UP000727056"/>
    </source>
</evidence>
<gene>
    <name evidence="1" type="ORF">HCN52_10825</name>
</gene>
<reference evidence="1 2" key="1">
    <citation type="submission" date="2020-03" db="EMBL/GenBank/DDBJ databases">
        <title>Draft genome of Streptomyces sp. ventii, isolated from the Axial Seamount in the Pacific Ocean, and resequencing of the two type strains Streptomyces lonarensis strain NCL 716 and Streptomyces bohaiensis strain 11A07.</title>
        <authorList>
            <person name="Loughran R.M."/>
            <person name="Pfannmuller K.M."/>
            <person name="Wasson B.J."/>
            <person name="Deadmond M.C."/>
            <person name="Paddock B.E."/>
            <person name="Koyack M.J."/>
            <person name="Gallegos D.A."/>
            <person name="Mitchell E.A."/>
            <person name="Ushijima B."/>
            <person name="Saw J.H."/>
            <person name="Mcphail K.L."/>
            <person name="Videau P."/>
        </authorList>
    </citation>
    <scope>NUCLEOTIDE SEQUENCE [LARGE SCALE GENOMIC DNA]</scope>
    <source>
        <strain evidence="1 2">11A07</strain>
    </source>
</reference>
<dbReference type="RefSeq" id="WP_168088202.1">
    <property type="nucleotide sequence ID" value="NZ_BHZH01000378.1"/>
</dbReference>
<evidence type="ECO:0000313" key="1">
    <source>
        <dbReference type="EMBL" id="NJQ15429.1"/>
    </source>
</evidence>
<comment type="caution">
    <text evidence="1">The sequence shown here is derived from an EMBL/GenBank/DDBJ whole genome shotgun (WGS) entry which is preliminary data.</text>
</comment>
<protein>
    <submittedName>
        <fullName evidence="1">Uncharacterized protein</fullName>
    </submittedName>
</protein>
<proteinExistence type="predicted"/>
<name>A0ABX1CE25_9ACTN</name>
<sequence>MSAGRSVDGYHCEVVARSPDAAGEWYLATTCADTPDDALDWLHRQAVRLADVLDAAPDDQAEEQRQYAAPVPTVFREWTTDTEFRAVQCAALADGHPISANARGPDRVCGAGAGDVEVLYSLAARPILRPVLAPFGSSSVDHR</sequence>
<organism evidence="1 2">
    <name type="scientific">Streptomyces bohaiensis</name>
    <dbReference type="NCBI Taxonomy" id="1431344"/>
    <lineage>
        <taxon>Bacteria</taxon>
        <taxon>Bacillati</taxon>
        <taxon>Actinomycetota</taxon>
        <taxon>Actinomycetes</taxon>
        <taxon>Kitasatosporales</taxon>
        <taxon>Streptomycetaceae</taxon>
        <taxon>Streptomyces</taxon>
    </lineage>
</organism>
<keyword evidence="2" id="KW-1185">Reference proteome</keyword>
<dbReference type="EMBL" id="JAAVJC010000071">
    <property type="protein sequence ID" value="NJQ15429.1"/>
    <property type="molecule type" value="Genomic_DNA"/>
</dbReference>
<accession>A0ABX1CE25</accession>
<dbReference type="Proteomes" id="UP000727056">
    <property type="component" value="Unassembled WGS sequence"/>
</dbReference>